<comment type="similarity">
    <text evidence="8">Belongs to the nanos family.</text>
</comment>
<evidence type="ECO:0000256" key="6">
    <source>
        <dbReference type="ARBA" id="ARBA00022845"/>
    </source>
</evidence>
<feature type="compositionally biased region" description="Basic and acidic residues" evidence="9">
    <location>
        <begin position="20"/>
        <end position="44"/>
    </location>
</feature>
<evidence type="ECO:0000256" key="1">
    <source>
        <dbReference type="ARBA" id="ARBA00004496"/>
    </source>
</evidence>
<evidence type="ECO:0000256" key="3">
    <source>
        <dbReference type="ARBA" id="ARBA00022723"/>
    </source>
</evidence>
<evidence type="ECO:0000256" key="2">
    <source>
        <dbReference type="ARBA" id="ARBA00022490"/>
    </source>
</evidence>
<dbReference type="EMBL" id="CAJPEV010000039">
    <property type="protein sequence ID" value="CAG0879358.1"/>
    <property type="molecule type" value="Genomic_DNA"/>
</dbReference>
<accession>A0A7R9A2E3</accession>
<evidence type="ECO:0000256" key="4">
    <source>
        <dbReference type="ARBA" id="ARBA00022771"/>
    </source>
</evidence>
<dbReference type="Proteomes" id="UP000677054">
    <property type="component" value="Unassembled WGS sequence"/>
</dbReference>
<dbReference type="InterPro" id="IPR038129">
    <property type="entry name" value="Nanos_sf"/>
</dbReference>
<dbReference type="GO" id="GO:0006417">
    <property type="term" value="P:regulation of translation"/>
    <property type="evidence" value="ECO:0007669"/>
    <property type="project" value="UniProtKB-UniRule"/>
</dbReference>
<name>A0A7R9A2E3_9CRUS</name>
<keyword evidence="7 8" id="KW-0694">RNA-binding</keyword>
<dbReference type="OrthoDB" id="6381388at2759"/>
<keyword evidence="6 8" id="KW-0810">Translation regulation</keyword>
<keyword evidence="12" id="KW-1185">Reference proteome</keyword>
<keyword evidence="5" id="KW-0862">Zinc</keyword>
<proteinExistence type="inferred from homology"/>
<dbReference type="PANTHER" id="PTHR12887">
    <property type="entry name" value="NANOS PROTEIN"/>
    <property type="match status" value="1"/>
</dbReference>
<dbReference type="Pfam" id="PF05741">
    <property type="entry name" value="zf-nanos"/>
    <property type="match status" value="1"/>
</dbReference>
<evidence type="ECO:0000259" key="10">
    <source>
        <dbReference type="PROSITE" id="PS51522"/>
    </source>
</evidence>
<feature type="domain" description="Nanos-type" evidence="10">
    <location>
        <begin position="73"/>
        <end position="127"/>
    </location>
</feature>
<evidence type="ECO:0000313" key="11">
    <source>
        <dbReference type="EMBL" id="CAD7240529.1"/>
    </source>
</evidence>
<keyword evidence="4 8" id="KW-0863">Zinc-finger</keyword>
<evidence type="ECO:0000256" key="7">
    <source>
        <dbReference type="ARBA" id="ARBA00022884"/>
    </source>
</evidence>
<dbReference type="Gene3D" id="4.10.60.30">
    <property type="entry name" value="Nanos, RNA-binding domain"/>
    <property type="match status" value="1"/>
</dbReference>
<keyword evidence="3" id="KW-0479">Metal-binding</keyword>
<reference evidence="11" key="1">
    <citation type="submission" date="2020-11" db="EMBL/GenBank/DDBJ databases">
        <authorList>
            <person name="Tran Van P."/>
        </authorList>
    </citation>
    <scope>NUCLEOTIDE SEQUENCE</scope>
</reference>
<sequence length="156" mass="17137">MFRNVVKTPPLNPLPQAQHAESHGRPITKRPELFQRMDQERPGSDAEVSPSSPLPSPLPLSLPCKPAGVAFQQCQLCVSNGESLEFARSHRLKDDIGRVICPVLRKYTCPYCLATGDHAHTKSYCPMVNPSGKRAAAIAVQLKNTPRNASGRSRKQ</sequence>
<evidence type="ECO:0000313" key="12">
    <source>
        <dbReference type="Proteomes" id="UP000677054"/>
    </source>
</evidence>
<evidence type="ECO:0000256" key="5">
    <source>
        <dbReference type="ARBA" id="ARBA00022833"/>
    </source>
</evidence>
<organism evidence="11">
    <name type="scientific">Darwinula stevensoni</name>
    <dbReference type="NCBI Taxonomy" id="69355"/>
    <lineage>
        <taxon>Eukaryota</taxon>
        <taxon>Metazoa</taxon>
        <taxon>Ecdysozoa</taxon>
        <taxon>Arthropoda</taxon>
        <taxon>Crustacea</taxon>
        <taxon>Oligostraca</taxon>
        <taxon>Ostracoda</taxon>
        <taxon>Podocopa</taxon>
        <taxon>Podocopida</taxon>
        <taxon>Darwinulocopina</taxon>
        <taxon>Darwinuloidea</taxon>
        <taxon>Darwinulidae</taxon>
        <taxon>Darwinula</taxon>
    </lineage>
</organism>
<protein>
    <recommendedName>
        <fullName evidence="10">Nanos-type domain-containing protein</fullName>
    </recommendedName>
</protein>
<comment type="subcellular location">
    <subcellularLocation>
        <location evidence="1">Cytoplasm</location>
    </subcellularLocation>
</comment>
<dbReference type="InterPro" id="IPR024161">
    <property type="entry name" value="Znf_nanos-typ"/>
</dbReference>
<gene>
    <name evidence="11" type="ORF">DSTB1V02_LOCUS550</name>
</gene>
<dbReference type="PROSITE" id="PS51522">
    <property type="entry name" value="ZF_NANOS"/>
    <property type="match status" value="1"/>
</dbReference>
<dbReference type="InterPro" id="IPR008705">
    <property type="entry name" value="Nanos/Xcar2"/>
</dbReference>
<dbReference type="GO" id="GO:0003723">
    <property type="term" value="F:RNA binding"/>
    <property type="evidence" value="ECO:0007669"/>
    <property type="project" value="UniProtKB-UniRule"/>
</dbReference>
<evidence type="ECO:0000256" key="8">
    <source>
        <dbReference type="PROSITE-ProRule" id="PRU00855"/>
    </source>
</evidence>
<dbReference type="AlphaFoldDB" id="A0A7R9A2E3"/>
<feature type="region of interest" description="Disordered" evidence="9">
    <location>
        <begin position="1"/>
        <end position="59"/>
    </location>
</feature>
<evidence type="ECO:0000256" key="9">
    <source>
        <dbReference type="SAM" id="MobiDB-lite"/>
    </source>
</evidence>
<dbReference type="GO" id="GO:0008270">
    <property type="term" value="F:zinc ion binding"/>
    <property type="evidence" value="ECO:0007669"/>
    <property type="project" value="UniProtKB-KW"/>
</dbReference>
<dbReference type="GO" id="GO:0005737">
    <property type="term" value="C:cytoplasm"/>
    <property type="evidence" value="ECO:0007669"/>
    <property type="project" value="UniProtKB-SubCell"/>
</dbReference>
<keyword evidence="2" id="KW-0963">Cytoplasm</keyword>
<dbReference type="EMBL" id="LR899556">
    <property type="protein sequence ID" value="CAD7240529.1"/>
    <property type="molecule type" value="Genomic_DNA"/>
</dbReference>